<evidence type="ECO:0000313" key="17">
    <source>
        <dbReference type="Xenbase" id="XB-GENE-921392"/>
    </source>
</evidence>
<evidence type="ECO:0000256" key="11">
    <source>
        <dbReference type="SAM" id="MobiDB-lite"/>
    </source>
</evidence>
<evidence type="ECO:0000256" key="5">
    <source>
        <dbReference type="ARBA" id="ARBA00022723"/>
    </source>
</evidence>
<dbReference type="GO" id="GO:0005681">
    <property type="term" value="C:spliceosomal complex"/>
    <property type="evidence" value="ECO:0007669"/>
    <property type="project" value="UniProtKB-KW"/>
</dbReference>
<dbReference type="PANTHER" id="PTHR32297">
    <property type="entry name" value="SODIUM CHANNEL MODIFIER 1"/>
    <property type="match status" value="1"/>
</dbReference>
<dbReference type="Pfam" id="PF15805">
    <property type="entry name" value="SCNM1_acidic"/>
    <property type="match status" value="1"/>
</dbReference>
<accession>F6VP30</accession>
<dbReference type="AGR" id="Xenbase:XB-GENE-921392"/>
<dbReference type="eggNOG" id="ENOG502QWNV">
    <property type="taxonomic scope" value="Eukaryota"/>
</dbReference>
<keyword evidence="5" id="KW-0479">Metal-binding</keyword>
<keyword evidence="16" id="KW-0813">Transport</keyword>
<reference evidence="14" key="2">
    <citation type="submission" date="2011-06" db="UniProtKB">
        <authorList>
            <consortium name="Ensembl"/>
        </authorList>
    </citation>
    <scope>IDENTIFICATION</scope>
</reference>
<comment type="subcellular location">
    <subcellularLocation>
        <location evidence="1">Nucleus speckle</location>
    </subcellularLocation>
    <subcellularLocation>
        <location evidence="2">Nucleus</location>
        <location evidence="2">Nucleoplasm</location>
    </subcellularLocation>
</comment>
<feature type="compositionally biased region" description="Basic and acidic residues" evidence="11">
    <location>
        <begin position="184"/>
        <end position="222"/>
    </location>
</feature>
<feature type="compositionally biased region" description="Acidic residues" evidence="11">
    <location>
        <begin position="243"/>
        <end position="252"/>
    </location>
</feature>
<dbReference type="Proteomes" id="UP000008143">
    <property type="component" value="Chromosome 8"/>
</dbReference>
<dbReference type="AlphaFoldDB" id="F6VP30"/>
<dbReference type="GO" id="GO:0006397">
    <property type="term" value="P:mRNA processing"/>
    <property type="evidence" value="ECO:0007669"/>
    <property type="project" value="UniProtKB-KW"/>
</dbReference>
<dbReference type="ExpressionAtlas" id="F6VP30">
    <property type="expression patterns" value="baseline"/>
</dbReference>
<reference evidence="16" key="3">
    <citation type="submission" date="2025-04" db="UniProtKB">
        <authorList>
            <consortium name="RefSeq"/>
        </authorList>
    </citation>
    <scope>IDENTIFICATION</scope>
    <source>
        <strain evidence="16">Nigerian</strain>
        <tissue evidence="16">Liver and blood</tissue>
    </source>
</reference>
<dbReference type="GeneID" id="100485389"/>
<keyword evidence="9" id="KW-0508">mRNA splicing</keyword>
<evidence type="ECO:0000256" key="2">
    <source>
        <dbReference type="ARBA" id="ARBA00004642"/>
    </source>
</evidence>
<keyword evidence="15" id="KW-1185">Reference proteome</keyword>
<dbReference type="GO" id="GO:0008380">
    <property type="term" value="P:RNA splicing"/>
    <property type="evidence" value="ECO:0000318"/>
    <property type="project" value="GO_Central"/>
</dbReference>
<dbReference type="GO" id="GO:0016607">
    <property type="term" value="C:nuclear speck"/>
    <property type="evidence" value="ECO:0007669"/>
    <property type="project" value="UniProtKB-SubCell"/>
</dbReference>
<dbReference type="CTD" id="79005"/>
<evidence type="ECO:0000256" key="1">
    <source>
        <dbReference type="ARBA" id="ARBA00004324"/>
    </source>
</evidence>
<feature type="compositionally biased region" description="Polar residues" evidence="11">
    <location>
        <begin position="155"/>
        <end position="168"/>
    </location>
</feature>
<evidence type="ECO:0000256" key="4">
    <source>
        <dbReference type="ARBA" id="ARBA00022664"/>
    </source>
</evidence>
<evidence type="ECO:0000256" key="10">
    <source>
        <dbReference type="ARBA" id="ARBA00023242"/>
    </source>
</evidence>
<keyword evidence="7" id="KW-0863">Zinc-finger</keyword>
<dbReference type="GO" id="GO:0005634">
    <property type="term" value="C:nucleus"/>
    <property type="evidence" value="ECO:0000318"/>
    <property type="project" value="GO_Central"/>
</dbReference>
<keyword evidence="8" id="KW-0862">Zinc</keyword>
<evidence type="ECO:0000256" key="9">
    <source>
        <dbReference type="ARBA" id="ARBA00023187"/>
    </source>
</evidence>
<dbReference type="RefSeq" id="XP_002937309.2">
    <property type="nucleotide sequence ID" value="XM_002937263.5"/>
</dbReference>
<dbReference type="GO" id="GO:0008270">
    <property type="term" value="F:zinc ion binding"/>
    <property type="evidence" value="ECO:0007669"/>
    <property type="project" value="UniProtKB-KW"/>
</dbReference>
<organism evidence="14">
    <name type="scientific">Xenopus tropicalis</name>
    <name type="common">Western clawed frog</name>
    <name type="synonym">Silurana tropicalis</name>
    <dbReference type="NCBI Taxonomy" id="8364"/>
    <lineage>
        <taxon>Eukaryota</taxon>
        <taxon>Metazoa</taxon>
        <taxon>Chordata</taxon>
        <taxon>Craniata</taxon>
        <taxon>Vertebrata</taxon>
        <taxon>Euteleostomi</taxon>
        <taxon>Amphibia</taxon>
        <taxon>Batrachia</taxon>
        <taxon>Anura</taxon>
        <taxon>Pipoidea</taxon>
        <taxon>Pipidae</taxon>
        <taxon>Xenopodinae</taxon>
        <taxon>Xenopus</taxon>
        <taxon>Silurana</taxon>
    </lineage>
</organism>
<name>F6VP30_XENTR</name>
<dbReference type="HOGENOM" id="CLU_059812_0_0_1"/>
<keyword evidence="6" id="KW-0747">Spliceosome</keyword>
<proteinExistence type="predicted"/>
<feature type="domain" description="Sodium channel modifier 1 zinc-finger" evidence="12">
    <location>
        <begin position="44"/>
        <end position="70"/>
    </location>
</feature>
<dbReference type="OMA" id="NGKYACT"/>
<evidence type="ECO:0000256" key="7">
    <source>
        <dbReference type="ARBA" id="ARBA00022771"/>
    </source>
</evidence>
<dbReference type="GeneTree" id="ENSGT00390000010811"/>
<dbReference type="InterPro" id="IPR031622">
    <property type="entry name" value="Znf-SCNM1"/>
</dbReference>
<dbReference type="PANTHER" id="PTHR32297:SF1">
    <property type="entry name" value="SODIUM CHANNEL MODIFIER 1"/>
    <property type="match status" value="1"/>
</dbReference>
<keyword evidence="10" id="KW-0539">Nucleus</keyword>
<feature type="domain" description="Sodium channel modifier 1 acidic C-terminal" evidence="13">
    <location>
        <begin position="212"/>
        <end position="257"/>
    </location>
</feature>
<evidence type="ECO:0000313" key="16">
    <source>
        <dbReference type="RefSeq" id="XP_002937309.2"/>
    </source>
</evidence>
<sequence>MSFKRDGDDLSQLNVLKKRRVADLLASYIPEDEALLLKNGSYACTVCHHRPVFSTIDMLSVHRSGKKHLAGQQRYYGKKLEHNNEIQKRRHFDFVQAEDAGEQRPPGPAPLLVQTRKITQHALLKSAPYNSCCSHKSVANSRKVYDCHSSLPTGLNHPQSGPSASDASLHSPPSGHCSSPTEIPKQEVPAEKHGSQHKKKGEEKVKKEIPDPERERTMEHYLRLKSSGWLPDGTGKWVKDENVEFDSDEEEPPPLPPS</sequence>
<dbReference type="OrthoDB" id="1924550at2759"/>
<dbReference type="Xenbase" id="XB-GENE-921392">
    <property type="gene designation" value="scnm1"/>
</dbReference>
<dbReference type="Pfam" id="PF15803">
    <property type="entry name" value="zf-SCNM1"/>
    <property type="match status" value="1"/>
</dbReference>
<keyword evidence="16" id="KW-0406">Ion transport</keyword>
<keyword evidence="16" id="KW-0407">Ion channel</keyword>
<dbReference type="Ensembl" id="ENSXETT00000017840">
    <property type="protein sequence ID" value="ENSXETP00000017840"/>
    <property type="gene ID" value="ENSXETG00000008141"/>
</dbReference>
<keyword evidence="4" id="KW-0507">mRNA processing</keyword>
<protein>
    <recommendedName>
        <fullName evidence="3">Sodium channel modifier 1</fullName>
    </recommendedName>
</protein>
<dbReference type="InterPro" id="IPR031625">
    <property type="entry name" value="SCNM1_acidic"/>
</dbReference>
<evidence type="ECO:0000256" key="3">
    <source>
        <dbReference type="ARBA" id="ARBA00020620"/>
    </source>
</evidence>
<dbReference type="Bgee" id="ENSXETG00000008141">
    <property type="expression patterns" value="Expressed in neurula embryo and 13 other cell types or tissues"/>
</dbReference>
<feature type="region of interest" description="Disordered" evidence="11">
    <location>
        <begin position="155"/>
        <end position="258"/>
    </location>
</feature>
<dbReference type="InterPro" id="IPR033570">
    <property type="entry name" value="SCNM1"/>
</dbReference>
<gene>
    <name evidence="14 16 17" type="primary">scnm1</name>
</gene>
<dbReference type="KEGG" id="xtr:100485389"/>
<evidence type="ECO:0000259" key="12">
    <source>
        <dbReference type="Pfam" id="PF15803"/>
    </source>
</evidence>
<reference evidence="14" key="1">
    <citation type="journal article" date="2010" name="Science">
        <title>The genome of the Western clawed frog Xenopus tropicalis.</title>
        <authorList>
            <person name="Hellsten U."/>
            <person name="Harland R.M."/>
            <person name="Gilchrist M.J."/>
            <person name="Hendrix D."/>
            <person name="Jurka J."/>
            <person name="Kapitonov V."/>
            <person name="Ovcharenko I."/>
            <person name="Putnam N.H."/>
            <person name="Shu S."/>
            <person name="Taher L."/>
            <person name="Blitz I.L."/>
            <person name="Blumberg B."/>
            <person name="Dichmann D.S."/>
            <person name="Dubchak I."/>
            <person name="Amaya E."/>
            <person name="Detter J.C."/>
            <person name="Fletcher R."/>
            <person name="Gerhard D.S."/>
            <person name="Goodstein D."/>
            <person name="Graves T."/>
            <person name="Grigoriev I.V."/>
            <person name="Grimwood J."/>
            <person name="Kawashima T."/>
            <person name="Lindquist E."/>
            <person name="Lucas S.M."/>
            <person name="Mead P.E."/>
            <person name="Mitros T."/>
            <person name="Ogino H."/>
            <person name="Ohta Y."/>
            <person name="Poliakov A.V."/>
            <person name="Pollet N."/>
            <person name="Robert J."/>
            <person name="Salamov A."/>
            <person name="Sater A.K."/>
            <person name="Schmutz J."/>
            <person name="Terry A."/>
            <person name="Vize P.D."/>
            <person name="Warren W.C."/>
            <person name="Wells D."/>
            <person name="Wills A."/>
            <person name="Wilson R.K."/>
            <person name="Zimmerman L.B."/>
            <person name="Zorn A.M."/>
            <person name="Grainger R."/>
            <person name="Grammer T."/>
            <person name="Khokha M.K."/>
            <person name="Richardson P.M."/>
            <person name="Rokhsar D.S."/>
        </authorList>
    </citation>
    <scope>NUCLEOTIDE SEQUENCE [LARGE SCALE GENOMIC DNA]</scope>
    <source>
        <strain evidence="14">Nigerian</strain>
    </source>
</reference>
<evidence type="ECO:0000313" key="15">
    <source>
        <dbReference type="Proteomes" id="UP000008143"/>
    </source>
</evidence>
<dbReference type="GO" id="GO:0034220">
    <property type="term" value="P:monoatomic ion transmembrane transport"/>
    <property type="evidence" value="ECO:0007669"/>
    <property type="project" value="UniProtKB-KW"/>
</dbReference>
<evidence type="ECO:0000256" key="8">
    <source>
        <dbReference type="ARBA" id="ARBA00022833"/>
    </source>
</evidence>
<evidence type="ECO:0000313" key="14">
    <source>
        <dbReference type="Ensembl" id="ENSXETP00000017840"/>
    </source>
</evidence>
<evidence type="ECO:0000256" key="6">
    <source>
        <dbReference type="ARBA" id="ARBA00022728"/>
    </source>
</evidence>
<evidence type="ECO:0000259" key="13">
    <source>
        <dbReference type="Pfam" id="PF15805"/>
    </source>
</evidence>